<evidence type="ECO:0000259" key="1">
    <source>
        <dbReference type="PROSITE" id="PS50234"/>
    </source>
</evidence>
<dbReference type="InterPro" id="IPR036465">
    <property type="entry name" value="vWFA_dom_sf"/>
</dbReference>
<evidence type="ECO:0000313" key="2">
    <source>
        <dbReference type="EMBL" id="OXM68758.1"/>
    </source>
</evidence>
<dbReference type="Proteomes" id="UP000215199">
    <property type="component" value="Unassembled WGS sequence"/>
</dbReference>
<dbReference type="Pfam" id="PF13531">
    <property type="entry name" value="SBP_bac_11"/>
    <property type="match status" value="1"/>
</dbReference>
<name>A0A229TC66_9PSEU</name>
<dbReference type="Pfam" id="PF00092">
    <property type="entry name" value="VWA"/>
    <property type="match status" value="1"/>
</dbReference>
<feature type="domain" description="VWFA" evidence="1">
    <location>
        <begin position="350"/>
        <end position="542"/>
    </location>
</feature>
<organism evidence="2 3">
    <name type="scientific">Amycolatopsis vastitatis</name>
    <dbReference type="NCBI Taxonomy" id="1905142"/>
    <lineage>
        <taxon>Bacteria</taxon>
        <taxon>Bacillati</taxon>
        <taxon>Actinomycetota</taxon>
        <taxon>Actinomycetes</taxon>
        <taxon>Pseudonocardiales</taxon>
        <taxon>Pseudonocardiaceae</taxon>
        <taxon>Amycolatopsis</taxon>
    </lineage>
</organism>
<dbReference type="Gene3D" id="3.40.50.410">
    <property type="entry name" value="von Willebrand factor, type A domain"/>
    <property type="match status" value="1"/>
</dbReference>
<evidence type="ECO:0000313" key="3">
    <source>
        <dbReference type="Proteomes" id="UP000215199"/>
    </source>
</evidence>
<dbReference type="SUPFAM" id="SSF53300">
    <property type="entry name" value="vWA-like"/>
    <property type="match status" value="1"/>
</dbReference>
<dbReference type="InterPro" id="IPR006311">
    <property type="entry name" value="TAT_signal"/>
</dbReference>
<gene>
    <name evidence="2" type="ORF">CF165_11785</name>
</gene>
<sequence length="550" mass="57198">MGRHSPDGRRRRLLVPALATGLVLVLGAAAWVAVSAVRSRPTCEQPAKVLVTASADIAPALSLAARGLDLKCGSVEVQAREATSAAERLALSDGSPRPQVWVPDSTLALRRARQLGAADVPETGSSVASSPVVLAVAADVAKGLGWPDHTPTWAEALAAPGVVPGMPDPARDAVGAVALLGLRDSVKAAPEPSAAYVALLRRFSANTLGAETDLIARLPGSSDGTGTAAVTAFPASENSLLRHNIEDRTSPLVAVYSTAVPTLDFPFTELSGITPRQRPIVDALRDAVLGDAGADAIAKTGLRAAGGQALREHTDDPRVSSPGIRTANLPPAPVVDELLNQWAGVNLSARVQVLVDVSGSMNAQVPGTGLNRMQVTMQAAAKAMHLFKPATQLRMLAFSTRLDGDKDYRELLPMAPVAQHLASGALDKLAQVKATPDGGTGLYDSVLDTYRTARREWEPGRLNLVIVMTDGHNDDPHGITRADLLAELAKLRDPRRPIPLIGVGIGPDADKAELDQLTAATSGQAFVAPDPAKITDVFFGALSRIAGGGP</sequence>
<dbReference type="OrthoDB" id="5621159at2"/>
<accession>A0A229TC66</accession>
<dbReference type="PROSITE" id="PS51318">
    <property type="entry name" value="TAT"/>
    <property type="match status" value="1"/>
</dbReference>
<dbReference type="RefSeq" id="WP_093947514.1">
    <property type="nucleotide sequence ID" value="NZ_NMUL01000009.1"/>
</dbReference>
<proteinExistence type="predicted"/>
<reference evidence="3" key="1">
    <citation type="submission" date="2017-07" db="EMBL/GenBank/DDBJ databases">
        <title>Comparative genome mining reveals phylogenetic distribution patterns of secondary metabolites in Amycolatopsis.</title>
        <authorList>
            <person name="Adamek M."/>
            <person name="Alanjary M."/>
            <person name="Sales-Ortells H."/>
            <person name="Goodfellow M."/>
            <person name="Bull A.T."/>
            <person name="Kalinowski J."/>
            <person name="Ziemert N."/>
        </authorList>
    </citation>
    <scope>NUCLEOTIDE SEQUENCE [LARGE SCALE GENOMIC DNA]</scope>
    <source>
        <strain evidence="3">H5</strain>
    </source>
</reference>
<dbReference type="InterPro" id="IPR002035">
    <property type="entry name" value="VWF_A"/>
</dbReference>
<dbReference type="PROSITE" id="PS50234">
    <property type="entry name" value="VWFA"/>
    <property type="match status" value="1"/>
</dbReference>
<dbReference type="AlphaFoldDB" id="A0A229TC66"/>
<keyword evidence="3" id="KW-1185">Reference proteome</keyword>
<comment type="caution">
    <text evidence="2">The sequence shown here is derived from an EMBL/GenBank/DDBJ whole genome shotgun (WGS) entry which is preliminary data.</text>
</comment>
<dbReference type="SMART" id="SM00327">
    <property type="entry name" value="VWA"/>
    <property type="match status" value="1"/>
</dbReference>
<dbReference type="EMBL" id="NMUL01000009">
    <property type="protein sequence ID" value="OXM68758.1"/>
    <property type="molecule type" value="Genomic_DNA"/>
</dbReference>
<protein>
    <recommendedName>
        <fullName evidence="1">VWFA domain-containing protein</fullName>
    </recommendedName>
</protein>